<evidence type="ECO:0000313" key="12">
    <source>
        <dbReference type="EMBL" id="GJN35335.1"/>
    </source>
</evidence>
<dbReference type="InterPro" id="IPR019821">
    <property type="entry name" value="Kinesin_motor_CS"/>
</dbReference>
<dbReference type="InterPro" id="IPR027417">
    <property type="entry name" value="P-loop_NTPase"/>
</dbReference>
<dbReference type="PROSITE" id="PS50067">
    <property type="entry name" value="KINESIN_MOTOR_2"/>
    <property type="match status" value="1"/>
</dbReference>
<dbReference type="PANTHER" id="PTHR37739">
    <property type="entry name" value="KINESIN-LIKE PROTEIN KIN-12D"/>
    <property type="match status" value="1"/>
</dbReference>
<dbReference type="FunFam" id="3.40.850.10:FF:000033">
    <property type="entry name" value="Kinesin-like protein KIN-12E"/>
    <property type="match status" value="1"/>
</dbReference>
<accession>A0AAV5FLJ7</accession>
<name>A0AAV5FLJ7_ELECO</name>
<dbReference type="InterPro" id="IPR036961">
    <property type="entry name" value="Kinesin_motor_dom_sf"/>
</dbReference>
<reference evidence="12" key="1">
    <citation type="journal article" date="2018" name="DNA Res.">
        <title>Multiple hybrid de novo genome assembly of finger millet, an orphan allotetraploid crop.</title>
        <authorList>
            <person name="Hatakeyama M."/>
            <person name="Aluri S."/>
            <person name="Balachadran M.T."/>
            <person name="Sivarajan S.R."/>
            <person name="Patrignani A."/>
            <person name="Gruter S."/>
            <person name="Poveda L."/>
            <person name="Shimizu-Inatsugi R."/>
            <person name="Baeten J."/>
            <person name="Francoijs K.J."/>
            <person name="Nataraja K.N."/>
            <person name="Reddy Y.A.N."/>
            <person name="Phadnis S."/>
            <person name="Ravikumar R.L."/>
            <person name="Schlapbach R."/>
            <person name="Sreeman S.M."/>
            <person name="Shimizu K.K."/>
        </authorList>
    </citation>
    <scope>NUCLEOTIDE SEQUENCE</scope>
</reference>
<comment type="caution">
    <text evidence="12">The sequence shown here is derived from an EMBL/GenBank/DDBJ whole genome shotgun (WGS) entry which is preliminary data.</text>
</comment>
<feature type="coiled-coil region" evidence="9">
    <location>
        <begin position="928"/>
        <end position="962"/>
    </location>
</feature>
<evidence type="ECO:0000256" key="3">
    <source>
        <dbReference type="ARBA" id="ARBA00022840"/>
    </source>
</evidence>
<feature type="binding site" evidence="7">
    <location>
        <begin position="277"/>
        <end position="284"/>
    </location>
    <ligand>
        <name>ATP</name>
        <dbReference type="ChEBI" id="CHEBI:30616"/>
    </ligand>
</feature>
<proteinExistence type="inferred from homology"/>
<dbReference type="GO" id="GO:0008017">
    <property type="term" value="F:microtubule binding"/>
    <property type="evidence" value="ECO:0007669"/>
    <property type="project" value="InterPro"/>
</dbReference>
<protein>
    <recommendedName>
        <fullName evidence="8">Kinesin-like protein</fullName>
    </recommendedName>
</protein>
<dbReference type="PANTHER" id="PTHR37739:SF8">
    <property type="entry name" value="KINESIN-LIKE PROTEIN KIN-12D"/>
    <property type="match status" value="1"/>
</dbReference>
<feature type="region of interest" description="Disordered" evidence="10">
    <location>
        <begin position="44"/>
        <end position="83"/>
    </location>
</feature>
<dbReference type="InterPro" id="IPR001752">
    <property type="entry name" value="Kinesin_motor_dom"/>
</dbReference>
<evidence type="ECO:0000256" key="6">
    <source>
        <dbReference type="ARBA" id="ARBA00034488"/>
    </source>
</evidence>
<evidence type="ECO:0000313" key="13">
    <source>
        <dbReference type="Proteomes" id="UP001054889"/>
    </source>
</evidence>
<dbReference type="Gene3D" id="3.40.850.10">
    <property type="entry name" value="Kinesin motor domain"/>
    <property type="match status" value="1"/>
</dbReference>
<evidence type="ECO:0000256" key="7">
    <source>
        <dbReference type="PROSITE-ProRule" id="PRU00283"/>
    </source>
</evidence>
<feature type="domain" description="Kinesin motor" evidence="11">
    <location>
        <begin position="196"/>
        <end position="533"/>
    </location>
</feature>
<dbReference type="GO" id="GO:0003777">
    <property type="term" value="F:microtubule motor activity"/>
    <property type="evidence" value="ECO:0007669"/>
    <property type="project" value="InterPro"/>
</dbReference>
<sequence>MVRDLGAHPRTPSRASVSGAGNDENVPAGDAPAVVAGAAVTAAPDAASRPPLLAIQVPPASSGVKRKTESPAPTPSKLQFRTPEKAAARSRFGWAQDLPPRAGGCATPYAAMTTPRAHRGKAAGGSTQSTPTKSVTKPAYGAGMSGSRPPLMSGGPRGAAVGRGALLSVGQQMVVNSAEVPHFELREDPSFWMENNVQVVIRVRPLNNNEKNTQSYNRCLKQESAQSITWIGYPETRFTFDHVACETVDQETLFRVAGLPMVENCIAGYNSCVFAYGQTGSGKTYTMLGEISDLEARPSPHRGMTPRIFEFLFARIRAEEESRRDENLKYSCKCSFLEIYNEQITDLLEPSSSNLPLREDTRNGVYVDNLTESEVGCVSDILNLLTRGSANRRVAATKMNRESSRSHSVFTCIIQSRWEKDSTSNLRFARLNLVDLAGSERWRTSGAEGERLKEAVNINKSLSTLGLVIMSLVDLANGKQRHVPYRDSRLTFLLQDSLGGNSKTMIIANVSPSVCSTNETLSTLKFAQRARLIQNNAVVNEDASGDVLALQHQIRLLKGELAVLKHQHVTRSLSFAADSFEKSANHVNAGDENINGDENIDNDVHNRSSLQDIRISNNQLRSLEESLAGALRRESIAENTIKQLETEIEHLNRLVHQRELDTRSAKMLLKFREEKIHRDEALVQGKLPTETYLVEENKSLSEEIELLRARVDNNPEVIRFALENIRLSNQLKMSQHFDSEGERELLLNEISELRHQVSEILGGRIEAEQQNSFSAKFEDRRHQFSNSASDAESLLVELERTGQELETCKSELQVCLESNRKLTREIAVLQKELSVFKISQEEHATVFENVSPAFNQCVSHAPVKMEDCSDEGLIMTEDLLNLELELDIFKAVVAEERTARAEAENRSSSLADKLHAANLHSLQAYEQSETIEKELNHAKSVIEALESQQIMLINESEELKKNNERAKNF</sequence>
<evidence type="ECO:0000256" key="8">
    <source>
        <dbReference type="RuleBase" id="RU000394"/>
    </source>
</evidence>
<dbReference type="SUPFAM" id="SSF52540">
    <property type="entry name" value="P-loop containing nucleoside triphosphate hydrolases"/>
    <property type="match status" value="1"/>
</dbReference>
<dbReference type="GO" id="GO:0007018">
    <property type="term" value="P:microtubule-based movement"/>
    <property type="evidence" value="ECO:0007669"/>
    <property type="project" value="InterPro"/>
</dbReference>
<feature type="region of interest" description="Disordered" evidence="10">
    <location>
        <begin position="1"/>
        <end position="30"/>
    </location>
</feature>
<keyword evidence="1 8" id="KW-0493">Microtubule</keyword>
<dbReference type="Pfam" id="PF00225">
    <property type="entry name" value="Kinesin"/>
    <property type="match status" value="1"/>
</dbReference>
<evidence type="ECO:0000256" key="1">
    <source>
        <dbReference type="ARBA" id="ARBA00022701"/>
    </source>
</evidence>
<feature type="compositionally biased region" description="Polar residues" evidence="10">
    <location>
        <begin position="125"/>
        <end position="135"/>
    </location>
</feature>
<reference evidence="12" key="2">
    <citation type="submission" date="2021-12" db="EMBL/GenBank/DDBJ databases">
        <title>Resequencing data analysis of finger millet.</title>
        <authorList>
            <person name="Hatakeyama M."/>
            <person name="Aluri S."/>
            <person name="Balachadran M.T."/>
            <person name="Sivarajan S.R."/>
            <person name="Poveda L."/>
            <person name="Shimizu-Inatsugi R."/>
            <person name="Schlapbach R."/>
            <person name="Sreeman S.M."/>
            <person name="Shimizu K.K."/>
        </authorList>
    </citation>
    <scope>NUCLEOTIDE SEQUENCE</scope>
</reference>
<keyword evidence="3 7" id="KW-0067">ATP-binding</keyword>
<keyword evidence="13" id="KW-1185">Reference proteome</keyword>
<feature type="region of interest" description="Disordered" evidence="10">
    <location>
        <begin position="118"/>
        <end position="157"/>
    </location>
</feature>
<dbReference type="EMBL" id="BQKI01000088">
    <property type="protein sequence ID" value="GJN35335.1"/>
    <property type="molecule type" value="Genomic_DNA"/>
</dbReference>
<dbReference type="GO" id="GO:0005874">
    <property type="term" value="C:microtubule"/>
    <property type="evidence" value="ECO:0007669"/>
    <property type="project" value="UniProtKB-KW"/>
</dbReference>
<dbReference type="AlphaFoldDB" id="A0AAV5FLJ7"/>
<evidence type="ECO:0000256" key="5">
    <source>
        <dbReference type="ARBA" id="ARBA00023175"/>
    </source>
</evidence>
<gene>
    <name evidence="12" type="primary">gb24092</name>
    <name evidence="12" type="ORF">PR202_gb24092</name>
</gene>
<evidence type="ECO:0000259" key="11">
    <source>
        <dbReference type="PROSITE" id="PS50067"/>
    </source>
</evidence>
<dbReference type="PROSITE" id="PS00411">
    <property type="entry name" value="KINESIN_MOTOR_1"/>
    <property type="match status" value="1"/>
</dbReference>
<organism evidence="12 13">
    <name type="scientific">Eleusine coracana subsp. coracana</name>
    <dbReference type="NCBI Taxonomy" id="191504"/>
    <lineage>
        <taxon>Eukaryota</taxon>
        <taxon>Viridiplantae</taxon>
        <taxon>Streptophyta</taxon>
        <taxon>Embryophyta</taxon>
        <taxon>Tracheophyta</taxon>
        <taxon>Spermatophyta</taxon>
        <taxon>Magnoliopsida</taxon>
        <taxon>Liliopsida</taxon>
        <taxon>Poales</taxon>
        <taxon>Poaceae</taxon>
        <taxon>PACMAD clade</taxon>
        <taxon>Chloridoideae</taxon>
        <taxon>Cynodonteae</taxon>
        <taxon>Eleusininae</taxon>
        <taxon>Eleusine</taxon>
    </lineage>
</organism>
<feature type="coiled-coil region" evidence="9">
    <location>
        <begin position="613"/>
        <end position="661"/>
    </location>
</feature>
<keyword evidence="2 7" id="KW-0547">Nucleotide-binding</keyword>
<dbReference type="PRINTS" id="PR00380">
    <property type="entry name" value="KINESINHEAVY"/>
</dbReference>
<evidence type="ECO:0000256" key="4">
    <source>
        <dbReference type="ARBA" id="ARBA00023054"/>
    </source>
</evidence>
<keyword evidence="4 9" id="KW-0175">Coiled coil</keyword>
<feature type="coiled-coil region" evidence="9">
    <location>
        <begin position="791"/>
        <end position="832"/>
    </location>
</feature>
<evidence type="ECO:0000256" key="2">
    <source>
        <dbReference type="ARBA" id="ARBA00022741"/>
    </source>
</evidence>
<comment type="similarity">
    <text evidence="6">Belongs to the TRAFAC class myosin-kinesin ATPase superfamily. Kinesin family. KIN-12 subfamily.</text>
</comment>
<keyword evidence="5 7" id="KW-0505">Motor protein</keyword>
<dbReference type="SMART" id="SM00129">
    <property type="entry name" value="KISc"/>
    <property type="match status" value="1"/>
</dbReference>
<dbReference type="Proteomes" id="UP001054889">
    <property type="component" value="Unassembled WGS sequence"/>
</dbReference>
<evidence type="ECO:0000256" key="9">
    <source>
        <dbReference type="SAM" id="Coils"/>
    </source>
</evidence>
<evidence type="ECO:0000256" key="10">
    <source>
        <dbReference type="SAM" id="MobiDB-lite"/>
    </source>
</evidence>
<dbReference type="GO" id="GO:0005524">
    <property type="term" value="F:ATP binding"/>
    <property type="evidence" value="ECO:0007669"/>
    <property type="project" value="UniProtKB-UniRule"/>
</dbReference>
<dbReference type="InterPro" id="IPR044986">
    <property type="entry name" value="KIF15/KIN-12"/>
</dbReference>